<keyword evidence="5 10" id="KW-0028">Amino-acid biosynthesis</keyword>
<dbReference type="UniPathway" id="UPA00031">
    <property type="reaction ID" value="UER00007"/>
</dbReference>
<dbReference type="SUPFAM" id="SSF101386">
    <property type="entry name" value="all-alpha NTP pyrophosphatases"/>
    <property type="match status" value="1"/>
</dbReference>
<dbReference type="GeneID" id="10393183"/>
<evidence type="ECO:0000256" key="5">
    <source>
        <dbReference type="ARBA" id="ARBA00022605"/>
    </source>
</evidence>
<reference evidence="11 12" key="1">
    <citation type="submission" date="2011-03" db="EMBL/GenBank/DDBJ databases">
        <title>The complete genome of Archaeoglobus veneficus SNP6.</title>
        <authorList>
            <consortium name="US DOE Joint Genome Institute (JGI-PGF)"/>
            <person name="Lucas S."/>
            <person name="Copeland A."/>
            <person name="Lapidus A."/>
            <person name="Bruce D."/>
            <person name="Goodwin L."/>
            <person name="Pitluck S."/>
            <person name="Kyrpides N."/>
            <person name="Mavromatis K."/>
            <person name="Pagani I."/>
            <person name="Ivanova N."/>
            <person name="Mikhailova N."/>
            <person name="Lu M."/>
            <person name="Detter J.C."/>
            <person name="Tapia R."/>
            <person name="Han C."/>
            <person name="Land M."/>
            <person name="Hauser L."/>
            <person name="Markowitz V."/>
            <person name="Cheng J.-F."/>
            <person name="Hugenholtz P."/>
            <person name="Woyke T."/>
            <person name="Wu D."/>
            <person name="Spring S."/>
            <person name="Brambilla E."/>
            <person name="Klenk H.-P."/>
            <person name="Eisen J.A."/>
        </authorList>
    </citation>
    <scope>NUCLEOTIDE SEQUENCE [LARGE SCALE GENOMIC DNA]</scope>
    <source>
        <strain>SNP6</strain>
    </source>
</reference>
<dbReference type="AlphaFoldDB" id="F2KMV8"/>
<evidence type="ECO:0000256" key="1">
    <source>
        <dbReference type="ARBA" id="ARBA00001460"/>
    </source>
</evidence>
<evidence type="ECO:0000256" key="2">
    <source>
        <dbReference type="ARBA" id="ARBA00004496"/>
    </source>
</evidence>
<keyword evidence="9 10" id="KW-0368">Histidine biosynthesis</keyword>
<evidence type="ECO:0000256" key="3">
    <source>
        <dbReference type="ARBA" id="ARBA00005204"/>
    </source>
</evidence>
<accession>F2KMV8</accession>
<keyword evidence="12" id="KW-1185">Reference proteome</keyword>
<evidence type="ECO:0000256" key="10">
    <source>
        <dbReference type="HAMAP-Rule" id="MF_01020"/>
    </source>
</evidence>
<comment type="pathway">
    <text evidence="3 10">Amino-acid biosynthesis; L-histidine biosynthesis; L-histidine from 5-phospho-alpha-D-ribose 1-diphosphate: step 2/9.</text>
</comment>
<dbReference type="NCBIfam" id="NF001611">
    <property type="entry name" value="PRK00400.1-3"/>
    <property type="match status" value="1"/>
</dbReference>
<dbReference type="EC" id="3.6.1.31" evidence="10"/>
<dbReference type="Gene3D" id="1.10.287.1080">
    <property type="entry name" value="MazG-like"/>
    <property type="match status" value="1"/>
</dbReference>
<dbReference type="GO" id="GO:0005737">
    <property type="term" value="C:cytoplasm"/>
    <property type="evidence" value="ECO:0007669"/>
    <property type="project" value="UniProtKB-SubCell"/>
</dbReference>
<dbReference type="Proteomes" id="UP000008136">
    <property type="component" value="Chromosome"/>
</dbReference>
<dbReference type="CDD" id="cd11534">
    <property type="entry name" value="NTP-PPase_HisIE_like"/>
    <property type="match status" value="1"/>
</dbReference>
<gene>
    <name evidence="10" type="primary">hisE</name>
    <name evidence="11" type="ordered locus">Arcve_0091</name>
</gene>
<evidence type="ECO:0000256" key="9">
    <source>
        <dbReference type="ARBA" id="ARBA00023102"/>
    </source>
</evidence>
<evidence type="ECO:0000256" key="4">
    <source>
        <dbReference type="ARBA" id="ARBA00022490"/>
    </source>
</evidence>
<dbReference type="HAMAP" id="MF_01020">
    <property type="entry name" value="HisE"/>
    <property type="match status" value="1"/>
</dbReference>
<comment type="catalytic activity">
    <reaction evidence="1 10">
        <text>1-(5-phospho-beta-D-ribosyl)-ATP + H2O = 1-(5-phospho-beta-D-ribosyl)-5'-AMP + diphosphate + H(+)</text>
        <dbReference type="Rhea" id="RHEA:22828"/>
        <dbReference type="ChEBI" id="CHEBI:15377"/>
        <dbReference type="ChEBI" id="CHEBI:15378"/>
        <dbReference type="ChEBI" id="CHEBI:33019"/>
        <dbReference type="ChEBI" id="CHEBI:59457"/>
        <dbReference type="ChEBI" id="CHEBI:73183"/>
        <dbReference type="EC" id="3.6.1.31"/>
    </reaction>
</comment>
<dbReference type="Pfam" id="PF01503">
    <property type="entry name" value="PRA-PH"/>
    <property type="match status" value="1"/>
</dbReference>
<organism evidence="11 12">
    <name type="scientific">Archaeoglobus veneficus (strain DSM 11195 / SNP6)</name>
    <dbReference type="NCBI Taxonomy" id="693661"/>
    <lineage>
        <taxon>Archaea</taxon>
        <taxon>Methanobacteriati</taxon>
        <taxon>Methanobacteriota</taxon>
        <taxon>Archaeoglobi</taxon>
        <taxon>Archaeoglobales</taxon>
        <taxon>Archaeoglobaceae</taxon>
        <taxon>Archaeoglobus</taxon>
    </lineage>
</organism>
<evidence type="ECO:0000313" key="12">
    <source>
        <dbReference type="Proteomes" id="UP000008136"/>
    </source>
</evidence>
<evidence type="ECO:0000256" key="8">
    <source>
        <dbReference type="ARBA" id="ARBA00022840"/>
    </source>
</evidence>
<evidence type="ECO:0000256" key="7">
    <source>
        <dbReference type="ARBA" id="ARBA00022801"/>
    </source>
</evidence>
<keyword evidence="7 10" id="KW-0378">Hydrolase</keyword>
<keyword evidence="6 10" id="KW-0547">Nucleotide-binding</keyword>
<dbReference type="EMBL" id="CP002588">
    <property type="protein sequence ID" value="AEA46132.1"/>
    <property type="molecule type" value="Genomic_DNA"/>
</dbReference>
<dbReference type="eggNOG" id="arCOG02677">
    <property type="taxonomic scope" value="Archaea"/>
</dbReference>
<dbReference type="GO" id="GO:0000105">
    <property type="term" value="P:L-histidine biosynthetic process"/>
    <property type="evidence" value="ECO:0007669"/>
    <property type="project" value="UniProtKB-UniRule"/>
</dbReference>
<protein>
    <recommendedName>
        <fullName evidence="10">Phosphoribosyl-ATP pyrophosphatase</fullName>
        <shortName evidence="10">PRA-PH</shortName>
        <ecNumber evidence="10">3.6.1.31</ecNumber>
    </recommendedName>
</protein>
<dbReference type="NCBIfam" id="TIGR03188">
    <property type="entry name" value="histidine_hisI"/>
    <property type="match status" value="1"/>
</dbReference>
<dbReference type="InterPro" id="IPR021130">
    <property type="entry name" value="PRib-ATP_PPHydrolase-like"/>
</dbReference>
<comment type="subcellular location">
    <subcellularLocation>
        <location evidence="2 10">Cytoplasm</location>
    </subcellularLocation>
</comment>
<dbReference type="GO" id="GO:0004636">
    <property type="term" value="F:phosphoribosyl-ATP diphosphatase activity"/>
    <property type="evidence" value="ECO:0007669"/>
    <property type="project" value="UniProtKB-UniRule"/>
</dbReference>
<comment type="similarity">
    <text evidence="10">Belongs to the PRA-PH family.</text>
</comment>
<dbReference type="RefSeq" id="WP_013682808.1">
    <property type="nucleotide sequence ID" value="NC_015320.1"/>
</dbReference>
<evidence type="ECO:0000256" key="6">
    <source>
        <dbReference type="ARBA" id="ARBA00022741"/>
    </source>
</evidence>
<keyword evidence="8 10" id="KW-0067">ATP-binding</keyword>
<dbReference type="HOGENOM" id="CLU_123337_0_0_2"/>
<name>F2KMV8_ARCVS</name>
<dbReference type="GO" id="GO:0005524">
    <property type="term" value="F:ATP binding"/>
    <property type="evidence" value="ECO:0007669"/>
    <property type="project" value="UniProtKB-KW"/>
</dbReference>
<dbReference type="PANTHER" id="PTHR42945:SF9">
    <property type="entry name" value="HISTIDINE BIOSYNTHESIS BIFUNCTIONAL PROTEIN HISIE"/>
    <property type="match status" value="1"/>
</dbReference>
<evidence type="ECO:0000313" key="11">
    <source>
        <dbReference type="EMBL" id="AEA46132.1"/>
    </source>
</evidence>
<dbReference type="InterPro" id="IPR008179">
    <property type="entry name" value="HisE"/>
</dbReference>
<sequence length="92" mass="10768">MLDELYNILVDRKLNPRPESYTAKLLYGEKGINAILEKIGEEATELVIAAKDGKREEIIYETADLLYHILVLLVALDIRLEEIWNELERRKR</sequence>
<keyword evidence="4 10" id="KW-0963">Cytoplasm</keyword>
<proteinExistence type="inferred from homology"/>
<dbReference type="PANTHER" id="PTHR42945">
    <property type="entry name" value="HISTIDINE BIOSYNTHESIS BIFUNCTIONAL PROTEIN"/>
    <property type="match status" value="1"/>
</dbReference>
<dbReference type="STRING" id="693661.Arcve_0091"/>
<dbReference type="KEGG" id="ave:Arcve_0091"/>